<reference evidence="2" key="1">
    <citation type="journal article" date="2021" name="Proc. Natl. Acad. Sci. U.S.A.">
        <title>A Catalog of Tens of Thousands of Viruses from Human Metagenomes Reveals Hidden Associations with Chronic Diseases.</title>
        <authorList>
            <person name="Tisza M.J."/>
            <person name="Buck C.B."/>
        </authorList>
    </citation>
    <scope>NUCLEOTIDE SEQUENCE</scope>
    <source>
        <strain evidence="2">CtcUB23</strain>
    </source>
</reference>
<feature type="region of interest" description="Disordered" evidence="1">
    <location>
        <begin position="16"/>
        <end position="35"/>
    </location>
</feature>
<evidence type="ECO:0000313" key="2">
    <source>
        <dbReference type="EMBL" id="DAE07075.1"/>
    </source>
</evidence>
<sequence length="35" mass="3893">MKSKTEGPVTSVAWLPSYRNKNGKPVQESFGNLNK</sequence>
<organism evidence="2">
    <name type="scientific">Siphoviridae sp. ctcUB23</name>
    <dbReference type="NCBI Taxonomy" id="2825573"/>
    <lineage>
        <taxon>Viruses</taxon>
        <taxon>Duplodnaviria</taxon>
        <taxon>Heunggongvirae</taxon>
        <taxon>Uroviricota</taxon>
        <taxon>Caudoviricetes</taxon>
    </lineage>
</organism>
<proteinExistence type="predicted"/>
<protein>
    <submittedName>
        <fullName evidence="2">Uncharacterized protein</fullName>
    </submittedName>
</protein>
<name>A0A8S5PKR7_9CAUD</name>
<dbReference type="EMBL" id="BK015445">
    <property type="protein sequence ID" value="DAE07075.1"/>
    <property type="molecule type" value="Genomic_DNA"/>
</dbReference>
<accession>A0A8S5PKR7</accession>
<evidence type="ECO:0000256" key="1">
    <source>
        <dbReference type="SAM" id="MobiDB-lite"/>
    </source>
</evidence>